<accession>A0ABM8BV22</accession>
<gene>
    <name evidence="1" type="ORF">SHM_13380</name>
</gene>
<keyword evidence="2" id="KW-1185">Reference proteome</keyword>
<dbReference type="Proteomes" id="UP001163387">
    <property type="component" value="Chromosome"/>
</dbReference>
<evidence type="ECO:0000313" key="1">
    <source>
        <dbReference type="EMBL" id="BDT03692.1"/>
    </source>
</evidence>
<organism evidence="1 2">
    <name type="scientific">Spiroplasma ixodetis</name>
    <dbReference type="NCBI Taxonomy" id="2141"/>
    <lineage>
        <taxon>Bacteria</taxon>
        <taxon>Bacillati</taxon>
        <taxon>Mycoplasmatota</taxon>
        <taxon>Mollicutes</taxon>
        <taxon>Entomoplasmatales</taxon>
        <taxon>Spiroplasmataceae</taxon>
        <taxon>Spiroplasma</taxon>
    </lineage>
</organism>
<sequence length="105" mass="12147">MFITLFFTITPWLIPKIPISMGIGNYTHPITNLIIDNQTNQYNFTWPDHLILTLFPMFGHIGLNIITKLGNYGKLIKAFLPLCTIFKFYHINAEKSLSTDFSPHF</sequence>
<protein>
    <submittedName>
        <fullName evidence="1">Uncharacterized protein</fullName>
    </submittedName>
</protein>
<name>A0ABM8BV22_9MOLU</name>
<reference evidence="1 2" key="1">
    <citation type="journal article" date="2022" name="Front. Microbiol.">
        <title>Male-killing mechanisms vary between Spiroplasma species.</title>
        <authorList>
            <person name="Arai H."/>
            <person name="Inoue M."/>
            <person name="Kageyama D."/>
        </authorList>
    </citation>
    <scope>NUCLEOTIDE SEQUENCE [LARGE SCALE GENOMIC DNA]</scope>
    <source>
        <strain evidence="2">sHm</strain>
    </source>
</reference>
<evidence type="ECO:0000313" key="2">
    <source>
        <dbReference type="Proteomes" id="UP001163387"/>
    </source>
</evidence>
<dbReference type="EMBL" id="AP026933">
    <property type="protein sequence ID" value="BDT03692.1"/>
    <property type="molecule type" value="Genomic_DNA"/>
</dbReference>
<proteinExistence type="predicted"/>